<evidence type="ECO:0000313" key="3">
    <source>
        <dbReference type="EMBL" id="NYF44309.1"/>
    </source>
</evidence>
<dbReference type="GO" id="GO:0016301">
    <property type="term" value="F:kinase activity"/>
    <property type="evidence" value="ECO:0007669"/>
    <property type="project" value="UniProtKB-KW"/>
</dbReference>
<sequence length="342" mass="32642">MTALVIGVDGGGTSTRCVVATVSGEVAGRGYGGGSNILSSADPGGSLRGALLAALAGLDPGEVTAGVFGLAGGDSARERTEAVAAEAWRAAGLPGRPSVVSDALAAFAGATAEASGAVLIAGTGAVAARIDDRRVTGRADGYGWLLGDEGSGTWIGRRAVRAVLASVDGRAAPTALLGCFGDAAEPAPSRSPEQAGPGPAAPGPLGSAGSAPSAPSAPSAQEIVRLVHAGIAESGPAWLARLAPAVEAAARDGDAAATAILDEAARRLAATVGALGPVSGPLVLAGSLLTEPTLLAGKVRAGLAGTVVTARDSAAGAAALALHAAGAGAVPDPLAAHRRLIG</sequence>
<keyword evidence="3" id="KW-0418">Kinase</keyword>
<dbReference type="PANTHER" id="PTHR43190">
    <property type="entry name" value="N-ACETYL-D-GLUCOSAMINE KINASE"/>
    <property type="match status" value="1"/>
</dbReference>
<dbReference type="PANTHER" id="PTHR43190:SF3">
    <property type="entry name" value="N-ACETYL-D-GLUCOSAMINE KINASE"/>
    <property type="match status" value="1"/>
</dbReference>
<accession>A0A852V788</accession>
<feature type="compositionally biased region" description="Low complexity" evidence="1">
    <location>
        <begin position="195"/>
        <end position="217"/>
    </location>
</feature>
<dbReference type="InterPro" id="IPR002731">
    <property type="entry name" value="ATPase_BadF"/>
</dbReference>
<feature type="region of interest" description="Disordered" evidence="1">
    <location>
        <begin position="183"/>
        <end position="217"/>
    </location>
</feature>
<dbReference type="Pfam" id="PF01869">
    <property type="entry name" value="BcrAD_BadFG"/>
    <property type="match status" value="1"/>
</dbReference>
<feature type="domain" description="ATPase BadF/BadG/BcrA/BcrD type" evidence="2">
    <location>
        <begin position="6"/>
        <end position="289"/>
    </location>
</feature>
<comment type="caution">
    <text evidence="3">The sequence shown here is derived from an EMBL/GenBank/DDBJ whole genome shotgun (WGS) entry which is preliminary data.</text>
</comment>
<reference evidence="3 4" key="1">
    <citation type="submission" date="2020-07" db="EMBL/GenBank/DDBJ databases">
        <title>Sequencing the genomes of 1000 actinobacteria strains.</title>
        <authorList>
            <person name="Klenk H.-P."/>
        </authorList>
    </citation>
    <scope>NUCLEOTIDE SEQUENCE [LARGE SCALE GENOMIC DNA]</scope>
    <source>
        <strain evidence="3 4">DSM 45763</strain>
    </source>
</reference>
<dbReference type="InterPro" id="IPR052519">
    <property type="entry name" value="Euk-type_GlcNAc_Kinase"/>
</dbReference>
<dbReference type="SUPFAM" id="SSF53067">
    <property type="entry name" value="Actin-like ATPase domain"/>
    <property type="match status" value="2"/>
</dbReference>
<dbReference type="EMBL" id="JACCCO010000003">
    <property type="protein sequence ID" value="NYF44309.1"/>
    <property type="molecule type" value="Genomic_DNA"/>
</dbReference>
<evidence type="ECO:0000259" key="2">
    <source>
        <dbReference type="Pfam" id="PF01869"/>
    </source>
</evidence>
<organism evidence="3 4">
    <name type="scientific">Streptosporangium sandarakinum</name>
    <dbReference type="NCBI Taxonomy" id="1260955"/>
    <lineage>
        <taxon>Bacteria</taxon>
        <taxon>Bacillati</taxon>
        <taxon>Actinomycetota</taxon>
        <taxon>Actinomycetes</taxon>
        <taxon>Streptosporangiales</taxon>
        <taxon>Streptosporangiaceae</taxon>
        <taxon>Streptosporangium</taxon>
    </lineage>
</organism>
<name>A0A852V788_9ACTN</name>
<dbReference type="InterPro" id="IPR043129">
    <property type="entry name" value="ATPase_NBD"/>
</dbReference>
<gene>
    <name evidence="3" type="ORF">HDA43_006536</name>
</gene>
<evidence type="ECO:0000313" key="4">
    <source>
        <dbReference type="Proteomes" id="UP000576393"/>
    </source>
</evidence>
<keyword evidence="3" id="KW-0808">Transferase</keyword>
<keyword evidence="4" id="KW-1185">Reference proteome</keyword>
<dbReference type="Gene3D" id="3.30.420.40">
    <property type="match status" value="2"/>
</dbReference>
<protein>
    <submittedName>
        <fullName evidence="3">N-acetylglucosamine kinase-like BadF-type ATPase</fullName>
    </submittedName>
</protein>
<proteinExistence type="predicted"/>
<dbReference type="RefSeq" id="WP_179828327.1">
    <property type="nucleotide sequence ID" value="NZ_JACCCO010000003.1"/>
</dbReference>
<dbReference type="AlphaFoldDB" id="A0A852V788"/>
<evidence type="ECO:0000256" key="1">
    <source>
        <dbReference type="SAM" id="MobiDB-lite"/>
    </source>
</evidence>
<dbReference type="Proteomes" id="UP000576393">
    <property type="component" value="Unassembled WGS sequence"/>
</dbReference>